<keyword evidence="1" id="KW-1134">Transmembrane beta strand</keyword>
<keyword evidence="1" id="KW-0998">Cell outer membrane</keyword>
<comment type="subcellular location">
    <subcellularLocation>
        <location evidence="1">Cell outer membrane</location>
        <topology evidence="1">Multi-pass membrane protein</topology>
    </subcellularLocation>
</comment>
<gene>
    <name evidence="4" type="ORF">BZG02_05295</name>
</gene>
<accession>A0A2N3I1P7</accession>
<evidence type="ECO:0000259" key="3">
    <source>
        <dbReference type="Pfam" id="PF07715"/>
    </source>
</evidence>
<dbReference type="EMBL" id="MVDD01000003">
    <property type="protein sequence ID" value="PKQ64238.1"/>
    <property type="molecule type" value="Genomic_DNA"/>
</dbReference>
<proteinExistence type="inferred from homology"/>
<dbReference type="InterPro" id="IPR037066">
    <property type="entry name" value="Plug_dom_sf"/>
</dbReference>
<dbReference type="SUPFAM" id="SSF56935">
    <property type="entry name" value="Porins"/>
    <property type="match status" value="1"/>
</dbReference>
<dbReference type="Gene3D" id="2.170.130.10">
    <property type="entry name" value="TonB-dependent receptor, plug domain"/>
    <property type="match status" value="1"/>
</dbReference>
<dbReference type="RefSeq" id="WP_101260377.1">
    <property type="nucleotide sequence ID" value="NZ_MVDD01000003.1"/>
</dbReference>
<comment type="similarity">
    <text evidence="1">Belongs to the TonB-dependent receptor family.</text>
</comment>
<comment type="caution">
    <text evidence="4">The sequence shown here is derived from an EMBL/GenBank/DDBJ whole genome shotgun (WGS) entry which is preliminary data.</text>
</comment>
<dbReference type="AlphaFoldDB" id="A0A2N3I1P7"/>
<name>A0A2N3I1P7_9BACT</name>
<evidence type="ECO:0000256" key="2">
    <source>
        <dbReference type="SAM" id="SignalP"/>
    </source>
</evidence>
<dbReference type="GO" id="GO:0009279">
    <property type="term" value="C:cell outer membrane"/>
    <property type="evidence" value="ECO:0007669"/>
    <property type="project" value="UniProtKB-SubCell"/>
</dbReference>
<keyword evidence="1" id="KW-0472">Membrane</keyword>
<dbReference type="OrthoDB" id="1119120at2"/>
<reference evidence="4 5" key="1">
    <citation type="journal article" date="2017" name="Front. Microbiol.">
        <title>Labilibaculum manganireducens gen. nov., sp. nov. and Labilibaculum filiforme sp. nov., Novel Bacteroidetes Isolated from Subsurface Sediments of the Baltic Sea.</title>
        <authorList>
            <person name="Vandieken V."/>
            <person name="Marshall I.P."/>
            <person name="Niemann H."/>
            <person name="Engelen B."/>
            <person name="Cypionka H."/>
        </authorList>
    </citation>
    <scope>NUCLEOTIDE SEQUENCE [LARGE SCALE GENOMIC DNA]</scope>
    <source>
        <strain evidence="4 5">59.16B</strain>
    </source>
</reference>
<keyword evidence="2" id="KW-0732">Signal</keyword>
<dbReference type="PROSITE" id="PS52016">
    <property type="entry name" value="TONB_DEPENDENT_REC_3"/>
    <property type="match status" value="1"/>
</dbReference>
<dbReference type="InterPro" id="IPR008969">
    <property type="entry name" value="CarboxyPept-like_regulatory"/>
</dbReference>
<dbReference type="Gene3D" id="2.60.40.1120">
    <property type="entry name" value="Carboxypeptidase-like, regulatory domain"/>
    <property type="match status" value="1"/>
</dbReference>
<dbReference type="Proteomes" id="UP000233535">
    <property type="component" value="Unassembled WGS sequence"/>
</dbReference>
<dbReference type="InterPro" id="IPR039426">
    <property type="entry name" value="TonB-dep_rcpt-like"/>
</dbReference>
<evidence type="ECO:0000313" key="5">
    <source>
        <dbReference type="Proteomes" id="UP000233535"/>
    </source>
</evidence>
<protein>
    <recommendedName>
        <fullName evidence="3">TonB-dependent receptor plug domain-containing protein</fullName>
    </recommendedName>
</protein>
<keyword evidence="1" id="KW-0813">Transport</keyword>
<feature type="signal peptide" evidence="2">
    <location>
        <begin position="1"/>
        <end position="21"/>
    </location>
</feature>
<dbReference type="SUPFAM" id="SSF49464">
    <property type="entry name" value="Carboxypeptidase regulatory domain-like"/>
    <property type="match status" value="1"/>
</dbReference>
<evidence type="ECO:0000256" key="1">
    <source>
        <dbReference type="PROSITE-ProRule" id="PRU01360"/>
    </source>
</evidence>
<evidence type="ECO:0000313" key="4">
    <source>
        <dbReference type="EMBL" id="PKQ64238.1"/>
    </source>
</evidence>
<dbReference type="InterPro" id="IPR012910">
    <property type="entry name" value="Plug_dom"/>
</dbReference>
<feature type="chain" id="PRO_5014988508" description="TonB-dependent receptor plug domain-containing protein" evidence="2">
    <location>
        <begin position="22"/>
        <end position="225"/>
    </location>
</feature>
<organism evidence="4 5">
    <name type="scientific">Labilibaculum filiforme</name>
    <dbReference type="NCBI Taxonomy" id="1940526"/>
    <lineage>
        <taxon>Bacteria</taxon>
        <taxon>Pseudomonadati</taxon>
        <taxon>Bacteroidota</taxon>
        <taxon>Bacteroidia</taxon>
        <taxon>Marinilabiliales</taxon>
        <taxon>Marinifilaceae</taxon>
        <taxon>Labilibaculum</taxon>
    </lineage>
</organism>
<keyword evidence="1" id="KW-0812">Transmembrane</keyword>
<keyword evidence="5" id="KW-1185">Reference proteome</keyword>
<dbReference type="Pfam" id="PF07715">
    <property type="entry name" value="Plug"/>
    <property type="match status" value="1"/>
</dbReference>
<feature type="domain" description="TonB-dependent receptor plug" evidence="3">
    <location>
        <begin position="136"/>
        <end position="218"/>
    </location>
</feature>
<sequence>MKLKLGIIVFLLACGFATLHAQTTVLKGKVTAFKTYPLNKVLIESSKSKQNTLTDENGNYEITINAKKDVVKFRADGFVGQTIRIKGETESSVNLLYINNESSHYNVINNKTLTEENLDYCIKNCLEENNNFDRMSSIFQVIQYVYPSSKMESVNGMNQVFLTSRGPSSVSSGLQALLVVNGIITEDITGISPGQVKSVEVLLGNEAADYGSRAANGVVIIKLKN</sequence>